<reference evidence="3 4" key="2">
    <citation type="journal article" date="2011" name="J. Antibiot.">
        <title>Furaquinocins I and J: novel polyketide isoprenoid hybrid compounds from Streptomyces reveromyceticus SN-593.</title>
        <authorList>
            <person name="Panthee S."/>
            <person name="Takahashi S."/>
            <person name="Takagi H."/>
            <person name="Nogawa T."/>
            <person name="Oowada E."/>
            <person name="Uramoto M."/>
            <person name="Osada H."/>
        </authorList>
    </citation>
    <scope>NUCLEOTIDE SEQUENCE [LARGE SCALE GENOMIC DNA]</scope>
    <source>
        <strain evidence="3 4">SN-593</strain>
    </source>
</reference>
<dbReference type="KEGG" id="arev:RVR_5130"/>
<dbReference type="GO" id="GO:0016020">
    <property type="term" value="C:membrane"/>
    <property type="evidence" value="ECO:0007669"/>
    <property type="project" value="UniProtKB-UniRule"/>
</dbReference>
<protein>
    <submittedName>
        <fullName evidence="3">Putative integral membrane protein</fullName>
    </submittedName>
</protein>
<proteinExistence type="predicted"/>
<gene>
    <name evidence="3" type="ORF">RVR_5130</name>
</gene>
<feature type="transmembrane region" description="Helical" evidence="1">
    <location>
        <begin position="170"/>
        <end position="188"/>
    </location>
</feature>
<feature type="domain" description="MHYT" evidence="2">
    <location>
        <begin position="9"/>
        <end position="197"/>
    </location>
</feature>
<evidence type="ECO:0000313" key="4">
    <source>
        <dbReference type="Proteomes" id="UP000595703"/>
    </source>
</evidence>
<evidence type="ECO:0000313" key="3">
    <source>
        <dbReference type="EMBL" id="BBA98795.1"/>
    </source>
</evidence>
<dbReference type="InterPro" id="IPR005330">
    <property type="entry name" value="MHYT_dom"/>
</dbReference>
<reference evidence="3 4" key="1">
    <citation type="journal article" date="2010" name="J. Bacteriol.">
        <title>Biochemical characterization of a novel indole prenyltransferase from Streptomyces sp. SN-593.</title>
        <authorList>
            <person name="Takahashi S."/>
            <person name="Takagi H."/>
            <person name="Toyoda A."/>
            <person name="Uramoto M."/>
            <person name="Nogawa T."/>
            <person name="Ueki M."/>
            <person name="Sakaki Y."/>
            <person name="Osada H."/>
        </authorList>
    </citation>
    <scope>NUCLEOTIDE SEQUENCE [LARGE SCALE GENOMIC DNA]</scope>
    <source>
        <strain evidence="3 4">SN-593</strain>
    </source>
</reference>
<feature type="transmembrane region" description="Helical" evidence="1">
    <location>
        <begin position="45"/>
        <end position="68"/>
    </location>
</feature>
<dbReference type="Proteomes" id="UP000595703">
    <property type="component" value="Chromosome"/>
</dbReference>
<organism evidence="3 4">
    <name type="scientific">Actinacidiphila reveromycinica</name>
    <dbReference type="NCBI Taxonomy" id="659352"/>
    <lineage>
        <taxon>Bacteria</taxon>
        <taxon>Bacillati</taxon>
        <taxon>Actinomycetota</taxon>
        <taxon>Actinomycetes</taxon>
        <taxon>Kitasatosporales</taxon>
        <taxon>Streptomycetaceae</taxon>
        <taxon>Actinacidiphila</taxon>
    </lineage>
</organism>
<dbReference type="PANTHER" id="PTHR35152:SF1">
    <property type="entry name" value="DOMAIN SIGNALLING PROTEIN, PUTATIVE (AFU_ORTHOLOGUE AFUA_5G11310)-RELATED"/>
    <property type="match status" value="1"/>
</dbReference>
<dbReference type="PROSITE" id="PS50924">
    <property type="entry name" value="MHYT"/>
    <property type="match status" value="1"/>
</dbReference>
<keyword evidence="1" id="KW-1133">Transmembrane helix</keyword>
<dbReference type="PANTHER" id="PTHR35152">
    <property type="entry name" value="DOMAIN SIGNALLING PROTEIN, PUTATIVE (AFU_ORTHOLOGUE AFUA_5G11310)-RELATED"/>
    <property type="match status" value="1"/>
</dbReference>
<evidence type="ECO:0000256" key="1">
    <source>
        <dbReference type="PROSITE-ProRule" id="PRU00244"/>
    </source>
</evidence>
<reference evidence="3 4" key="4">
    <citation type="journal article" date="2020" name="Sci. Rep.">
        <title>beta-carboline chemical signals induce reveromycin production through a LuxR family regulator in Streptomyces sp. SN-593.</title>
        <authorList>
            <person name="Panthee S."/>
            <person name="Kito N."/>
            <person name="Hayashi T."/>
            <person name="Shimizu T."/>
            <person name="Ishikawa J."/>
            <person name="Hamamoto H."/>
            <person name="Osada H."/>
            <person name="Takahashi S."/>
        </authorList>
    </citation>
    <scope>NUCLEOTIDE SEQUENCE [LARGE SCALE GENOMIC DNA]</scope>
    <source>
        <strain evidence="3 4">SN-593</strain>
    </source>
</reference>
<keyword evidence="1" id="KW-0472">Membrane</keyword>
<evidence type="ECO:0000259" key="2">
    <source>
        <dbReference type="PROSITE" id="PS50924"/>
    </source>
</evidence>
<name>A0A7U3VPK6_9ACTN</name>
<dbReference type="Pfam" id="PF03707">
    <property type="entry name" value="MHYT"/>
    <property type="match status" value="2"/>
</dbReference>
<reference evidence="3 4" key="3">
    <citation type="journal article" date="2011" name="Nat. Chem. Biol.">
        <title>Reveromycin A biosynthesis uses RevG and RevJ for stereospecific spiroacetal formation.</title>
        <authorList>
            <person name="Takahashi S."/>
            <person name="Toyoda A."/>
            <person name="Sekiyama Y."/>
            <person name="Takagi H."/>
            <person name="Nogawa T."/>
            <person name="Uramoto M."/>
            <person name="Suzuki R."/>
            <person name="Koshino H."/>
            <person name="Kumano T."/>
            <person name="Panthee S."/>
            <person name="Dairi T."/>
            <person name="Ishikawa J."/>
            <person name="Ikeda H."/>
            <person name="Sakaki Y."/>
            <person name="Osada H."/>
        </authorList>
    </citation>
    <scope>NUCLEOTIDE SEQUENCE [LARGE SCALE GENOMIC DNA]</scope>
    <source>
        <strain evidence="3 4">SN-593</strain>
    </source>
</reference>
<feature type="transmembrane region" description="Helical" evidence="1">
    <location>
        <begin position="80"/>
        <end position="100"/>
    </location>
</feature>
<dbReference type="AlphaFoldDB" id="A0A7U3VPK6"/>
<dbReference type="EMBL" id="AP018365">
    <property type="protein sequence ID" value="BBA98795.1"/>
    <property type="molecule type" value="Genomic_DNA"/>
</dbReference>
<feature type="transmembrane region" description="Helical" evidence="1">
    <location>
        <begin position="143"/>
        <end position="163"/>
    </location>
</feature>
<feature type="transmembrane region" description="Helical" evidence="1">
    <location>
        <begin position="12"/>
        <end position="33"/>
    </location>
</feature>
<accession>A0A7U3VPK6</accession>
<sequence>MTHHAQLWSNSWYPATGYLIAFVGSVLGLSCASRLHVVGLARGKGWLAAGAISLGTGIWGMHFVAMLGYEVDGTDLHYEIGVTVLSWLLAVVVVGVGMYVAGRVDSWLYLLGGGLIAGFGVAGMHYLGMRAIRMPGSLSYDPGLVALSVLIAVVAATAALWATLRVRSRVAITGAALVMAFAISAMHYTGMEAVTATTDGSGSDSVGGVSPSAFVLPLIVGLTLIILLVSFAVLMNTLDDVAADQR</sequence>
<feature type="transmembrane region" description="Helical" evidence="1">
    <location>
        <begin position="214"/>
        <end position="238"/>
    </location>
</feature>
<keyword evidence="4" id="KW-1185">Reference proteome</keyword>
<feature type="transmembrane region" description="Helical" evidence="1">
    <location>
        <begin position="107"/>
        <end position="128"/>
    </location>
</feature>
<keyword evidence="1" id="KW-0812">Transmembrane</keyword>
<dbReference type="RefSeq" id="WP_202234875.1">
    <property type="nucleotide sequence ID" value="NZ_AP018365.1"/>
</dbReference>